<organism evidence="2 3">
    <name type="scientific">Diploscapter pachys</name>
    <dbReference type="NCBI Taxonomy" id="2018661"/>
    <lineage>
        <taxon>Eukaryota</taxon>
        <taxon>Metazoa</taxon>
        <taxon>Ecdysozoa</taxon>
        <taxon>Nematoda</taxon>
        <taxon>Chromadorea</taxon>
        <taxon>Rhabditida</taxon>
        <taxon>Rhabditina</taxon>
        <taxon>Rhabditomorpha</taxon>
        <taxon>Rhabditoidea</taxon>
        <taxon>Rhabditidae</taxon>
        <taxon>Diploscapter</taxon>
    </lineage>
</organism>
<name>A0A2A2KAK7_9BILA</name>
<dbReference type="EMBL" id="LIAE01009154">
    <property type="protein sequence ID" value="PAV70965.1"/>
    <property type="molecule type" value="Genomic_DNA"/>
</dbReference>
<evidence type="ECO:0000313" key="2">
    <source>
        <dbReference type="EMBL" id="PAV70965.1"/>
    </source>
</evidence>
<evidence type="ECO:0000256" key="1">
    <source>
        <dbReference type="SAM" id="MobiDB-lite"/>
    </source>
</evidence>
<comment type="caution">
    <text evidence="2">The sequence shown here is derived from an EMBL/GenBank/DDBJ whole genome shotgun (WGS) entry which is preliminary data.</text>
</comment>
<feature type="compositionally biased region" description="Acidic residues" evidence="1">
    <location>
        <begin position="160"/>
        <end position="170"/>
    </location>
</feature>
<dbReference type="AlphaFoldDB" id="A0A2A2KAK7"/>
<protein>
    <submittedName>
        <fullName evidence="2">Uncharacterized protein</fullName>
    </submittedName>
</protein>
<feature type="compositionally biased region" description="Basic and acidic residues" evidence="1">
    <location>
        <begin position="137"/>
        <end position="153"/>
    </location>
</feature>
<gene>
    <name evidence="2" type="ORF">WR25_20940</name>
</gene>
<accession>A0A2A2KAK7</accession>
<dbReference type="Proteomes" id="UP000218231">
    <property type="component" value="Unassembled WGS sequence"/>
</dbReference>
<feature type="region of interest" description="Disordered" evidence="1">
    <location>
        <begin position="131"/>
        <end position="184"/>
    </location>
</feature>
<evidence type="ECO:0000313" key="3">
    <source>
        <dbReference type="Proteomes" id="UP000218231"/>
    </source>
</evidence>
<proteinExistence type="predicted"/>
<sequence>MNNLQIEEYYVIDNQIQCELQPGPSKLQDKACQKFYDGQEYLTIGQIITSLNLEAVSTLHVKDATCLVTTRGERLVQAVYDSFAKIKEILGDVAVLTPFNDVANFVSDVTGVSLDLVNHIIAQPRETPAPLYKKKAANADRTCKTEKKSRNSREASGSVEPEETQEDDDIPDIKLEFGEYPEQS</sequence>
<reference evidence="2 3" key="1">
    <citation type="journal article" date="2017" name="Curr. Biol.">
        <title>Genome architecture and evolution of a unichromosomal asexual nematode.</title>
        <authorList>
            <person name="Fradin H."/>
            <person name="Zegar C."/>
            <person name="Gutwein M."/>
            <person name="Lucas J."/>
            <person name="Kovtun M."/>
            <person name="Corcoran D."/>
            <person name="Baugh L.R."/>
            <person name="Kiontke K."/>
            <person name="Gunsalus K."/>
            <person name="Fitch D.H."/>
            <person name="Piano F."/>
        </authorList>
    </citation>
    <scope>NUCLEOTIDE SEQUENCE [LARGE SCALE GENOMIC DNA]</scope>
    <source>
        <strain evidence="2">PF1309</strain>
    </source>
</reference>
<keyword evidence="3" id="KW-1185">Reference proteome</keyword>